<evidence type="ECO:0000259" key="1">
    <source>
        <dbReference type="PROSITE" id="PS51677"/>
    </source>
</evidence>
<reference evidence="2" key="1">
    <citation type="journal article" date="2013" name="Int. J. Syst. Evol. Microbiol.">
        <title>Polycladomyces abyssicola gen. nov., sp. nov., a thermophilic filamentous bacterium isolated from hemipelagic sediment.</title>
        <authorList>
            <person name="Tsubouchi T."/>
            <person name="Shimane Y."/>
            <person name="Mori K."/>
            <person name="Usui K."/>
            <person name="Hiraki T."/>
            <person name="Tame A."/>
            <person name="Uematsu K."/>
            <person name="Maruyama T."/>
            <person name="Hatada Y."/>
        </authorList>
    </citation>
    <scope>NUCLEOTIDE SEQUENCE</scope>
    <source>
        <strain evidence="2">JIR-001</strain>
    </source>
</reference>
<dbReference type="GO" id="GO:0016020">
    <property type="term" value="C:membrane"/>
    <property type="evidence" value="ECO:0007669"/>
    <property type="project" value="TreeGrafter"/>
</dbReference>
<dbReference type="GO" id="GO:0016810">
    <property type="term" value="F:hydrolase activity, acting on carbon-nitrogen (but not peptide) bonds"/>
    <property type="evidence" value="ECO:0007669"/>
    <property type="project" value="InterPro"/>
</dbReference>
<dbReference type="Pfam" id="PF01522">
    <property type="entry name" value="Polysacc_deac_1"/>
    <property type="match status" value="1"/>
</dbReference>
<evidence type="ECO:0000313" key="2">
    <source>
        <dbReference type="EMBL" id="BCU82048.1"/>
    </source>
</evidence>
<dbReference type="Proteomes" id="UP000677436">
    <property type="component" value="Chromosome"/>
</dbReference>
<evidence type="ECO:0000313" key="3">
    <source>
        <dbReference type="Proteomes" id="UP000677436"/>
    </source>
</evidence>
<name>A0A8D5UG28_9BACL</name>
<gene>
    <name evidence="2" type="primary">ylxY</name>
    <name evidence="2" type="ORF">JIR001_18310</name>
</gene>
<feature type="domain" description="NodB homology" evidence="1">
    <location>
        <begin position="129"/>
        <end position="306"/>
    </location>
</feature>
<accession>A0A8D5UG28</accession>
<dbReference type="AlphaFoldDB" id="A0A8D5UG28"/>
<dbReference type="EMBL" id="AP024601">
    <property type="protein sequence ID" value="BCU82048.1"/>
    <property type="molecule type" value="Genomic_DNA"/>
</dbReference>
<dbReference type="PANTHER" id="PTHR10587:SF80">
    <property type="entry name" value="CHITOOLIGOSACCHARIDE DEACETYLASE"/>
    <property type="match status" value="1"/>
</dbReference>
<dbReference type="PANTHER" id="PTHR10587">
    <property type="entry name" value="GLYCOSYL TRANSFERASE-RELATED"/>
    <property type="match status" value="1"/>
</dbReference>
<protein>
    <recommendedName>
        <fullName evidence="1">NodB homology domain-containing protein</fullName>
    </recommendedName>
</protein>
<sequence length="326" mass="37181">MRRWTAKGAFLLICLPVLWGLVSAEPVDSYVSQIKEKAEPVWSFDDLYARIRQEAQKRGESPIDARIDRVWKAIPGYDGLQVDVEATYRLAKRKGWTEPKQWIYRVVPARVTLDDLGPHPIYRGNERKPMAALMINVAWGTEHLPAMLNILRKERVKATFFLDGSWLKRHPSNAKRLKEAGHEIGNHAYSHPMMSRLSRERMRFEMKKTEQLIRQTLGVRSQWFAPPAGDYNQAVVEEAARLHMKTVLWTVDTVDWRPTSTPEWMTARVKAGASNGVLVLMHPTDRTVTALPQIISVMKHNGIKLGTVSEVLSSSRVESVEPAPPF</sequence>
<dbReference type="InterPro" id="IPR002509">
    <property type="entry name" value="NODB_dom"/>
</dbReference>
<dbReference type="Gene3D" id="3.20.20.370">
    <property type="entry name" value="Glycoside hydrolase/deacetylase"/>
    <property type="match status" value="1"/>
</dbReference>
<dbReference type="InterPro" id="IPR050248">
    <property type="entry name" value="Polysacc_deacetylase_ArnD"/>
</dbReference>
<dbReference type="GO" id="GO:0005975">
    <property type="term" value="P:carbohydrate metabolic process"/>
    <property type="evidence" value="ECO:0007669"/>
    <property type="project" value="InterPro"/>
</dbReference>
<organism evidence="2 3">
    <name type="scientific">Polycladomyces abyssicola</name>
    <dbReference type="NCBI Taxonomy" id="1125966"/>
    <lineage>
        <taxon>Bacteria</taxon>
        <taxon>Bacillati</taxon>
        <taxon>Bacillota</taxon>
        <taxon>Bacilli</taxon>
        <taxon>Bacillales</taxon>
        <taxon>Thermoactinomycetaceae</taxon>
        <taxon>Polycladomyces</taxon>
    </lineage>
</organism>
<keyword evidence="3" id="KW-1185">Reference proteome</keyword>
<dbReference type="SUPFAM" id="SSF88713">
    <property type="entry name" value="Glycoside hydrolase/deacetylase"/>
    <property type="match status" value="1"/>
</dbReference>
<dbReference type="PROSITE" id="PS51677">
    <property type="entry name" value="NODB"/>
    <property type="match status" value="1"/>
</dbReference>
<reference evidence="2" key="2">
    <citation type="journal article" date="2021" name="Microbiol. Resour. Announc.">
        <title>Complete Genome Sequence of Polycladomyces abyssicola JIR-001T, Isolated from Hemipelagic Sediment in Deep Seawater.</title>
        <authorList>
            <person name="Tsubouchi T."/>
            <person name="Kaneko Y."/>
        </authorList>
    </citation>
    <scope>NUCLEOTIDE SEQUENCE</scope>
    <source>
        <strain evidence="2">JIR-001</strain>
    </source>
</reference>
<dbReference type="RefSeq" id="WP_212772439.1">
    <property type="nucleotide sequence ID" value="NZ_AP024601.1"/>
</dbReference>
<dbReference type="InterPro" id="IPR011330">
    <property type="entry name" value="Glyco_hydro/deAcase_b/a-brl"/>
</dbReference>
<proteinExistence type="predicted"/>
<dbReference type="CDD" id="cd10950">
    <property type="entry name" value="CE4_BsYlxY_like"/>
    <property type="match status" value="1"/>
</dbReference>
<dbReference type="KEGG" id="pabs:JIR001_18310"/>